<evidence type="ECO:0000256" key="3">
    <source>
        <dbReference type="PIRSR" id="PIRSR613078-2"/>
    </source>
</evidence>
<evidence type="ECO:0000256" key="2">
    <source>
        <dbReference type="PIRSR" id="PIRSR613078-1"/>
    </source>
</evidence>
<dbReference type="PANTHER" id="PTHR46517:SF1">
    <property type="entry name" value="FRUCTOSE-2,6-BISPHOSPHATASE TIGAR"/>
    <property type="match status" value="1"/>
</dbReference>
<dbReference type="GO" id="GO:0005829">
    <property type="term" value="C:cytosol"/>
    <property type="evidence" value="ECO:0007669"/>
    <property type="project" value="TreeGrafter"/>
</dbReference>
<gene>
    <name evidence="4" type="ORF">HNP25_002768</name>
</gene>
<dbReference type="PANTHER" id="PTHR46517">
    <property type="entry name" value="FRUCTOSE-2,6-BISPHOSPHATASE TIGAR"/>
    <property type="match status" value="1"/>
</dbReference>
<dbReference type="SUPFAM" id="SSF53254">
    <property type="entry name" value="Phosphoglycerate mutase-like"/>
    <property type="match status" value="1"/>
</dbReference>
<dbReference type="EC" id="5.4.2.12" evidence="4"/>
<keyword evidence="5" id="KW-1185">Reference proteome</keyword>
<dbReference type="PIRSF" id="PIRSF000709">
    <property type="entry name" value="6PFK_2-Ptase"/>
    <property type="match status" value="1"/>
</dbReference>
<evidence type="ECO:0000256" key="1">
    <source>
        <dbReference type="ARBA" id="ARBA00022801"/>
    </source>
</evidence>
<protein>
    <submittedName>
        <fullName evidence="4">Putative phosphoglycerate mutase</fullName>
        <ecNumber evidence="4">5.4.2.12</ecNumber>
    </submittedName>
</protein>
<feature type="binding site" evidence="3">
    <location>
        <position position="69"/>
    </location>
    <ligand>
        <name>substrate</name>
    </ligand>
</feature>
<dbReference type="GO" id="GO:0004619">
    <property type="term" value="F:phosphoglycerate mutase activity"/>
    <property type="evidence" value="ECO:0007669"/>
    <property type="project" value="UniProtKB-EC"/>
</dbReference>
<dbReference type="GO" id="GO:0043456">
    <property type="term" value="P:regulation of pentose-phosphate shunt"/>
    <property type="evidence" value="ECO:0007669"/>
    <property type="project" value="TreeGrafter"/>
</dbReference>
<proteinExistence type="predicted"/>
<dbReference type="SMART" id="SM00855">
    <property type="entry name" value="PGAM"/>
    <property type="match status" value="1"/>
</dbReference>
<dbReference type="InterPro" id="IPR051695">
    <property type="entry name" value="Phosphoglycerate_Mutase"/>
</dbReference>
<dbReference type="InterPro" id="IPR013078">
    <property type="entry name" value="His_Pase_superF_clade-1"/>
</dbReference>
<organism evidence="4 5">
    <name type="scientific">Arcicella rosea</name>
    <dbReference type="NCBI Taxonomy" id="502909"/>
    <lineage>
        <taxon>Bacteria</taxon>
        <taxon>Pseudomonadati</taxon>
        <taxon>Bacteroidota</taxon>
        <taxon>Cytophagia</taxon>
        <taxon>Cytophagales</taxon>
        <taxon>Flectobacillaceae</taxon>
        <taxon>Arcicella</taxon>
    </lineage>
</organism>
<dbReference type="RefSeq" id="WP_229202864.1">
    <property type="nucleotide sequence ID" value="NZ_JACHKT010000019.1"/>
</dbReference>
<dbReference type="Proteomes" id="UP000524404">
    <property type="component" value="Unassembled WGS sequence"/>
</dbReference>
<feature type="active site" description="Proton donor/acceptor" evidence="2">
    <location>
        <position position="92"/>
    </location>
</feature>
<keyword evidence="4" id="KW-0413">Isomerase</keyword>
<feature type="active site" description="Tele-phosphohistidine intermediate" evidence="2">
    <location>
        <position position="19"/>
    </location>
</feature>
<sequence length="219" mass="25373">MSNEQSQMPKIKTVYLIRHGETDFNRQGIVQGSGVDSELNELGHAQAEAFFQKYHHINFDKVYTSALQRTHQSVKKFLEKGLPWEQHEGLNEISWGVREGRVPNDVDNEYYKILIDSWINGKVDMPSEGGESPLDVITRQKPVIDLIVSRPEEETILVAMHGRAIRIILTLLLERELQEMDTFEHANLCLYKLTYDYEKGKFFVELENDLSHLDDLIVE</sequence>
<dbReference type="Pfam" id="PF00300">
    <property type="entry name" value="His_Phos_1"/>
    <property type="match status" value="1"/>
</dbReference>
<accession>A0A841EMG1</accession>
<feature type="binding site" evidence="3">
    <location>
        <begin position="18"/>
        <end position="25"/>
    </location>
    <ligand>
        <name>substrate</name>
    </ligand>
</feature>
<comment type="caution">
    <text evidence="4">The sequence shown here is derived from an EMBL/GenBank/DDBJ whole genome shotgun (WGS) entry which is preliminary data.</text>
</comment>
<dbReference type="EMBL" id="JACHKT010000019">
    <property type="protein sequence ID" value="MBB6004106.1"/>
    <property type="molecule type" value="Genomic_DNA"/>
</dbReference>
<evidence type="ECO:0000313" key="5">
    <source>
        <dbReference type="Proteomes" id="UP000524404"/>
    </source>
</evidence>
<dbReference type="CDD" id="cd07067">
    <property type="entry name" value="HP_PGM_like"/>
    <property type="match status" value="1"/>
</dbReference>
<dbReference type="AlphaFoldDB" id="A0A841EMG1"/>
<reference evidence="4 5" key="1">
    <citation type="submission" date="2020-08" db="EMBL/GenBank/DDBJ databases">
        <title>Functional genomics of gut bacteria from endangered species of beetles.</title>
        <authorList>
            <person name="Carlos-Shanley C."/>
        </authorList>
    </citation>
    <scope>NUCLEOTIDE SEQUENCE [LARGE SCALE GENOMIC DNA]</scope>
    <source>
        <strain evidence="4 5">S00070</strain>
    </source>
</reference>
<dbReference type="PROSITE" id="PS00175">
    <property type="entry name" value="PG_MUTASE"/>
    <property type="match status" value="1"/>
</dbReference>
<evidence type="ECO:0000313" key="4">
    <source>
        <dbReference type="EMBL" id="MBB6004106.1"/>
    </source>
</evidence>
<dbReference type="GO" id="GO:0045820">
    <property type="term" value="P:negative regulation of glycolytic process"/>
    <property type="evidence" value="ECO:0007669"/>
    <property type="project" value="TreeGrafter"/>
</dbReference>
<dbReference type="InterPro" id="IPR029033">
    <property type="entry name" value="His_PPase_superfam"/>
</dbReference>
<dbReference type="InterPro" id="IPR001345">
    <property type="entry name" value="PG/BPGM_mutase_AS"/>
</dbReference>
<name>A0A841EMG1_9BACT</name>
<dbReference type="GO" id="GO:0004331">
    <property type="term" value="F:fructose-2,6-bisphosphate 2-phosphatase activity"/>
    <property type="evidence" value="ECO:0007669"/>
    <property type="project" value="TreeGrafter"/>
</dbReference>
<keyword evidence="1" id="KW-0378">Hydrolase</keyword>
<dbReference type="Gene3D" id="3.40.50.1240">
    <property type="entry name" value="Phosphoglycerate mutase-like"/>
    <property type="match status" value="1"/>
</dbReference>